<name>A0A5C6F5Z5_9BACT</name>
<keyword evidence="1" id="KW-0472">Membrane</keyword>
<feature type="transmembrane region" description="Helical" evidence="1">
    <location>
        <begin position="337"/>
        <end position="364"/>
    </location>
</feature>
<keyword evidence="3" id="KW-1185">Reference proteome</keyword>
<feature type="transmembrane region" description="Helical" evidence="1">
    <location>
        <begin position="199"/>
        <end position="219"/>
    </location>
</feature>
<gene>
    <name evidence="2" type="ORF">Poly59_17950</name>
</gene>
<sequence>MNSDESLARISRQLDELNNPGDKDSWLTNSSGIRLWIVCLIPTLPLLLVYLWASVRTAPLAYIPLAFLLVGLLYRSRADSPVGRPKKKADWLPIGIGLLAVLMAVLLSYPWFSAFGFVCIAGSFLRSVRGRLRRSLAYLTAPLISILVPPFQIDDLIVNWAHRKTTWIASIFLDFLEIPHAIDGSVIQLFELEVLASEVNGGFLSIFCLFFIACSLMAWKRVSLWLLPAYAIAALATTILVNASRVTFHIFAIESLEIDEAVSWLPIAAAATAGIAAIAILYSFHHLITAFFHFVEPNQDANVNPIVQGFNKLSYMNENRAFEEMSQYRSREGRDEAVPIASTAWMGLVGIGALLALLSVVQVFRSPIVSDDKLVATKVLLAPDENFFNAVKIQAAKIESHSLTMTEQNNGPELRSDSWEGTFGDAQLKIQITQPLVGWWELSNGYRQLGWEVLDRDTVAATEDGIESDKDALSKPFIYARLRQQEPELLQSYLFFSSVDEHGKIGEAPTGFESLLKRLKRRMGFGNRETAVAMIQMWVISKDRLSSSDLLELRLAFVKYRSTLSDALKSSKNQVGIPDKIDIEIDSIETTFPNEITP</sequence>
<dbReference type="AlphaFoldDB" id="A0A5C6F5Z5"/>
<dbReference type="NCBIfam" id="NF033780">
    <property type="entry name" value="exosort_XrtU_C"/>
    <property type="match status" value="1"/>
</dbReference>
<keyword evidence="1" id="KW-1133">Transmembrane helix</keyword>
<feature type="transmembrane region" description="Helical" evidence="1">
    <location>
        <begin position="96"/>
        <end position="124"/>
    </location>
</feature>
<evidence type="ECO:0000313" key="3">
    <source>
        <dbReference type="Proteomes" id="UP000317977"/>
    </source>
</evidence>
<protein>
    <submittedName>
        <fullName evidence="2">Transmembrane exosortase</fullName>
    </submittedName>
</protein>
<evidence type="ECO:0000256" key="1">
    <source>
        <dbReference type="SAM" id="Phobius"/>
    </source>
</evidence>
<feature type="transmembrane region" description="Helical" evidence="1">
    <location>
        <begin position="136"/>
        <end position="153"/>
    </location>
</feature>
<dbReference type="RefSeq" id="WP_146533678.1">
    <property type="nucleotide sequence ID" value="NZ_SJPX01000002.1"/>
</dbReference>
<dbReference type="Proteomes" id="UP000317977">
    <property type="component" value="Unassembled WGS sequence"/>
</dbReference>
<proteinExistence type="predicted"/>
<dbReference type="OrthoDB" id="249124at2"/>
<feature type="transmembrane region" description="Helical" evidence="1">
    <location>
        <begin position="263"/>
        <end position="284"/>
    </location>
</feature>
<accession>A0A5C6F5Z5</accession>
<feature type="transmembrane region" description="Helical" evidence="1">
    <location>
        <begin position="60"/>
        <end position="76"/>
    </location>
</feature>
<comment type="caution">
    <text evidence="2">The sequence shown here is derived from an EMBL/GenBank/DDBJ whole genome shotgun (WGS) entry which is preliminary data.</text>
</comment>
<dbReference type="InterPro" id="IPR019127">
    <property type="entry name" value="Exosortase"/>
</dbReference>
<keyword evidence="1 2" id="KW-0812">Transmembrane</keyword>
<reference evidence="2 3" key="1">
    <citation type="submission" date="2019-02" db="EMBL/GenBank/DDBJ databases">
        <title>Deep-cultivation of Planctomycetes and their phenomic and genomic characterization uncovers novel biology.</title>
        <authorList>
            <person name="Wiegand S."/>
            <person name="Jogler M."/>
            <person name="Boedeker C."/>
            <person name="Pinto D."/>
            <person name="Vollmers J."/>
            <person name="Rivas-Marin E."/>
            <person name="Kohn T."/>
            <person name="Peeters S.H."/>
            <person name="Heuer A."/>
            <person name="Rast P."/>
            <person name="Oberbeckmann S."/>
            <person name="Bunk B."/>
            <person name="Jeske O."/>
            <person name="Meyerdierks A."/>
            <person name="Storesund J.E."/>
            <person name="Kallscheuer N."/>
            <person name="Luecker S."/>
            <person name="Lage O.M."/>
            <person name="Pohl T."/>
            <person name="Merkel B.J."/>
            <person name="Hornburger P."/>
            <person name="Mueller R.-W."/>
            <person name="Bruemmer F."/>
            <person name="Labrenz M."/>
            <person name="Spormann A.M."/>
            <person name="Op Den Camp H."/>
            <person name="Overmann J."/>
            <person name="Amann R."/>
            <person name="Jetten M.S.M."/>
            <person name="Mascher T."/>
            <person name="Medema M.H."/>
            <person name="Devos D.P."/>
            <person name="Kaster A.-K."/>
            <person name="Ovreas L."/>
            <person name="Rohde M."/>
            <person name="Galperin M.Y."/>
            <person name="Jogler C."/>
        </authorList>
    </citation>
    <scope>NUCLEOTIDE SEQUENCE [LARGE SCALE GENOMIC DNA]</scope>
    <source>
        <strain evidence="2 3">Poly59</strain>
    </source>
</reference>
<feature type="transmembrane region" description="Helical" evidence="1">
    <location>
        <begin position="33"/>
        <end position="53"/>
    </location>
</feature>
<dbReference type="EMBL" id="SJPX01000002">
    <property type="protein sequence ID" value="TWU55496.1"/>
    <property type="molecule type" value="Genomic_DNA"/>
</dbReference>
<organism evidence="2 3">
    <name type="scientific">Rubripirellula reticaptiva</name>
    <dbReference type="NCBI Taxonomy" id="2528013"/>
    <lineage>
        <taxon>Bacteria</taxon>
        <taxon>Pseudomonadati</taxon>
        <taxon>Planctomycetota</taxon>
        <taxon>Planctomycetia</taxon>
        <taxon>Pirellulales</taxon>
        <taxon>Pirellulaceae</taxon>
        <taxon>Rubripirellula</taxon>
    </lineage>
</organism>
<evidence type="ECO:0000313" key="2">
    <source>
        <dbReference type="EMBL" id="TWU55496.1"/>
    </source>
</evidence>
<dbReference type="Pfam" id="PF09721">
    <property type="entry name" value="Exosortase_EpsH"/>
    <property type="match status" value="1"/>
</dbReference>
<feature type="transmembrane region" description="Helical" evidence="1">
    <location>
        <begin position="224"/>
        <end position="243"/>
    </location>
</feature>